<evidence type="ECO:0000259" key="12">
    <source>
        <dbReference type="PROSITE" id="PS51198"/>
    </source>
</evidence>
<dbReference type="Proteomes" id="UP000251213">
    <property type="component" value="Unassembled WGS sequence"/>
</dbReference>
<evidence type="ECO:0000256" key="7">
    <source>
        <dbReference type="ARBA" id="ARBA00023235"/>
    </source>
</evidence>
<dbReference type="Gene3D" id="1.10.486.10">
    <property type="entry name" value="PCRA, domain 4"/>
    <property type="match status" value="1"/>
</dbReference>
<feature type="domain" description="UvrD-like helicase ATP-binding" evidence="12">
    <location>
        <begin position="39"/>
        <end position="309"/>
    </location>
</feature>
<keyword evidence="5 11" id="KW-0067">ATP-binding</keyword>
<dbReference type="GO" id="GO:0003677">
    <property type="term" value="F:DNA binding"/>
    <property type="evidence" value="ECO:0007669"/>
    <property type="project" value="UniProtKB-KW"/>
</dbReference>
<dbReference type="EMBL" id="QJKK01000008">
    <property type="protein sequence ID" value="RAL22659.1"/>
    <property type="molecule type" value="Genomic_DNA"/>
</dbReference>
<dbReference type="InterPro" id="IPR014017">
    <property type="entry name" value="DNA_helicase_UvrD-like_C"/>
</dbReference>
<comment type="similarity">
    <text evidence="1">Belongs to the helicase family. UvrD subfamily.</text>
</comment>
<dbReference type="InterPro" id="IPR014016">
    <property type="entry name" value="UvrD-like_ATP-bd"/>
</dbReference>
<dbReference type="PANTHER" id="PTHR11070">
    <property type="entry name" value="UVRD / RECB / PCRA DNA HELICASE FAMILY MEMBER"/>
    <property type="match status" value="1"/>
</dbReference>
<dbReference type="PROSITE" id="PS51198">
    <property type="entry name" value="UVRD_HELICASE_ATP_BIND"/>
    <property type="match status" value="1"/>
</dbReference>
<dbReference type="OrthoDB" id="9810135at2"/>
<dbReference type="EC" id="5.6.2.4" evidence="9"/>
<dbReference type="InterPro" id="IPR027417">
    <property type="entry name" value="P-loop_NTPase"/>
</dbReference>
<gene>
    <name evidence="14" type="ORF">DL897_13400</name>
</gene>
<dbReference type="Gene3D" id="1.10.10.160">
    <property type="match status" value="1"/>
</dbReference>
<reference evidence="14 15" key="2">
    <citation type="submission" date="2018-06" db="EMBL/GenBank/DDBJ databases">
        <authorList>
            <person name="Zhirakovskaya E."/>
        </authorList>
    </citation>
    <scope>NUCLEOTIDE SEQUENCE [LARGE SCALE GENOMIC DNA]</scope>
    <source>
        <strain evidence="14 15">FBKL4.011</strain>
    </source>
</reference>
<keyword evidence="3 11" id="KW-0378">Hydrolase</keyword>
<sequence>MIQTGSIYDNISLFRRDLSRGRKGNSIYMFGSTIELLLDDLNEAQREAVTAADGPTVVFAGPGSGKTTVLTRRVLYLLEKGTLPEQLMVVTFTRAAAKEMKERLAQIMPDKVNKMMIGTFHSLFLLMLREDFGRIPSFLSAVEQKEWIREWLAGKELPADDESISTYLNQIGLCKGNLIFPQNLNVQKKSNILFRDLYQAYEEKKKQFHYWDYDDILVATYRQLQNPHILAKWQERFKYILVDEFQDINRVQYDIIIQLSEKHRCLFVVGDDDQAIYGFRGSDPTYMYKLKKEFPELKQVILSINYRSTDEIIHLSDQLIRKNKKRQKKLRQGLGTKGASPEWLEPEDEEAESNQILSYLSDGVETAILYRTSTQARSMVDALIRKGIPFSVSSGEGSFYKRWQVQDILAYFRLAYQPNDLDSLVRIMNKPKRYLFNERWIDSCWDLARRSDRTLLDVLPEIPGLEHYQIRLLKEMRKMIMRLKEMTALEGVHLIRQEIGYDRFLEKFAEETGNDRLLVFEPAEELLLAAKYWTDGQALLLHTEKVESYMKKPHPKPQVHLMTFHKSKGLEFDRVFLIGLHAMFLPHRRSLQVPEHRKQDAWEEERRLLYVAITRAKSELYLSISKMRQGKKLSPSPFLKELGFKMPDKNMAADEIAVTHERNIVTVHQISQSQLKSQPQLRFVHEEVIPGMRLRHSKLGIGTVVKVTPLAGTVPGRKIQLRFENEVKTLHYELARQLRLLFQE</sequence>
<evidence type="ECO:0000256" key="10">
    <source>
        <dbReference type="ARBA" id="ARBA00048988"/>
    </source>
</evidence>
<evidence type="ECO:0000256" key="1">
    <source>
        <dbReference type="ARBA" id="ARBA00009922"/>
    </source>
</evidence>
<dbReference type="Gene3D" id="3.40.50.300">
    <property type="entry name" value="P-loop containing nucleotide triphosphate hydrolases"/>
    <property type="match status" value="2"/>
</dbReference>
<dbReference type="GO" id="GO:0016887">
    <property type="term" value="F:ATP hydrolysis activity"/>
    <property type="evidence" value="ECO:0007669"/>
    <property type="project" value="RHEA"/>
</dbReference>
<evidence type="ECO:0000259" key="13">
    <source>
        <dbReference type="PROSITE" id="PS51217"/>
    </source>
</evidence>
<comment type="catalytic activity">
    <reaction evidence="10">
        <text>ATP + H2O = ADP + phosphate + H(+)</text>
        <dbReference type="Rhea" id="RHEA:13065"/>
        <dbReference type="ChEBI" id="CHEBI:15377"/>
        <dbReference type="ChEBI" id="CHEBI:15378"/>
        <dbReference type="ChEBI" id="CHEBI:30616"/>
        <dbReference type="ChEBI" id="CHEBI:43474"/>
        <dbReference type="ChEBI" id="CHEBI:456216"/>
        <dbReference type="EC" id="5.6.2.4"/>
    </reaction>
</comment>
<comment type="catalytic activity">
    <reaction evidence="8">
        <text>Couples ATP hydrolysis with the unwinding of duplex DNA by translocating in the 3'-5' direction.</text>
        <dbReference type="EC" id="5.6.2.4"/>
    </reaction>
</comment>
<evidence type="ECO:0000256" key="3">
    <source>
        <dbReference type="ARBA" id="ARBA00022801"/>
    </source>
</evidence>
<dbReference type="AlphaFoldDB" id="A0A364K2X5"/>
<keyword evidence="4 11" id="KW-0347">Helicase</keyword>
<dbReference type="CDD" id="cd17932">
    <property type="entry name" value="DEXQc_UvrD"/>
    <property type="match status" value="1"/>
</dbReference>
<dbReference type="GO" id="GO:0043138">
    <property type="term" value="F:3'-5' DNA helicase activity"/>
    <property type="evidence" value="ECO:0007669"/>
    <property type="project" value="UniProtKB-EC"/>
</dbReference>
<dbReference type="SUPFAM" id="SSF52540">
    <property type="entry name" value="P-loop containing nucleoside triphosphate hydrolases"/>
    <property type="match status" value="1"/>
</dbReference>
<dbReference type="PROSITE" id="PS51217">
    <property type="entry name" value="UVRD_HELICASE_CTER"/>
    <property type="match status" value="1"/>
</dbReference>
<keyword evidence="6" id="KW-0238">DNA-binding</keyword>
<keyword evidence="7" id="KW-0413">Isomerase</keyword>
<dbReference type="InterPro" id="IPR013986">
    <property type="entry name" value="DExx_box_DNA_helicase_dom_sf"/>
</dbReference>
<keyword evidence="15" id="KW-1185">Reference proteome</keyword>
<accession>A0A364K2X5</accession>
<dbReference type="PANTHER" id="PTHR11070:SF2">
    <property type="entry name" value="ATP-DEPENDENT DNA HELICASE SRS2"/>
    <property type="match status" value="1"/>
</dbReference>
<feature type="binding site" evidence="11">
    <location>
        <begin position="60"/>
        <end position="67"/>
    </location>
    <ligand>
        <name>ATP</name>
        <dbReference type="ChEBI" id="CHEBI:30616"/>
    </ligand>
</feature>
<dbReference type="GO" id="GO:0000725">
    <property type="term" value="P:recombinational repair"/>
    <property type="evidence" value="ECO:0007669"/>
    <property type="project" value="TreeGrafter"/>
</dbReference>
<evidence type="ECO:0000256" key="6">
    <source>
        <dbReference type="ARBA" id="ARBA00023125"/>
    </source>
</evidence>
<evidence type="ECO:0000256" key="9">
    <source>
        <dbReference type="ARBA" id="ARBA00034808"/>
    </source>
</evidence>
<evidence type="ECO:0000256" key="5">
    <source>
        <dbReference type="ARBA" id="ARBA00022840"/>
    </source>
</evidence>
<evidence type="ECO:0000313" key="15">
    <source>
        <dbReference type="Proteomes" id="UP000251213"/>
    </source>
</evidence>
<evidence type="ECO:0000313" key="14">
    <source>
        <dbReference type="EMBL" id="RAL22659.1"/>
    </source>
</evidence>
<evidence type="ECO:0000256" key="11">
    <source>
        <dbReference type="PROSITE-ProRule" id="PRU00560"/>
    </source>
</evidence>
<comment type="caution">
    <text evidence="14">The sequence shown here is derived from an EMBL/GenBank/DDBJ whole genome shotgun (WGS) entry which is preliminary data.</text>
</comment>
<evidence type="ECO:0000256" key="4">
    <source>
        <dbReference type="ARBA" id="ARBA00022806"/>
    </source>
</evidence>
<name>A0A364K2X5_9BACL</name>
<evidence type="ECO:0000256" key="8">
    <source>
        <dbReference type="ARBA" id="ARBA00034617"/>
    </source>
</evidence>
<feature type="domain" description="UvrD-like helicase C-terminal" evidence="13">
    <location>
        <begin position="310"/>
        <end position="569"/>
    </location>
</feature>
<organism evidence="14 15">
    <name type="scientific">Thermoflavimicrobium daqui</name>
    <dbReference type="NCBI Taxonomy" id="2137476"/>
    <lineage>
        <taxon>Bacteria</taxon>
        <taxon>Bacillati</taxon>
        <taxon>Bacillota</taxon>
        <taxon>Bacilli</taxon>
        <taxon>Bacillales</taxon>
        <taxon>Thermoactinomycetaceae</taxon>
        <taxon>Thermoflavimicrobium</taxon>
    </lineage>
</organism>
<dbReference type="GO" id="GO:0005524">
    <property type="term" value="F:ATP binding"/>
    <property type="evidence" value="ECO:0007669"/>
    <property type="project" value="UniProtKB-UniRule"/>
</dbReference>
<reference evidence="14 15" key="1">
    <citation type="submission" date="2018-06" db="EMBL/GenBank/DDBJ databases">
        <title>Thermoflavimicrobium daqus sp. nov., a thermophilic microbe isolated from Moutai-flavour Daqu.</title>
        <authorList>
            <person name="Wang X."/>
            <person name="Zhou H."/>
        </authorList>
    </citation>
    <scope>NUCLEOTIDE SEQUENCE [LARGE SCALE GENOMIC DNA]</scope>
    <source>
        <strain evidence="14 15">FBKL4.011</strain>
    </source>
</reference>
<evidence type="ECO:0000256" key="2">
    <source>
        <dbReference type="ARBA" id="ARBA00022741"/>
    </source>
</evidence>
<dbReference type="Pfam" id="PF13361">
    <property type="entry name" value="UvrD_C"/>
    <property type="match status" value="2"/>
</dbReference>
<protein>
    <recommendedName>
        <fullName evidence="9">DNA 3'-5' helicase</fullName>
        <ecNumber evidence="9">5.6.2.4</ecNumber>
    </recommendedName>
</protein>
<proteinExistence type="inferred from homology"/>
<keyword evidence="2 11" id="KW-0547">Nucleotide-binding</keyword>
<dbReference type="InterPro" id="IPR000212">
    <property type="entry name" value="DNA_helicase_UvrD/REP"/>
</dbReference>
<dbReference type="Pfam" id="PF00580">
    <property type="entry name" value="UvrD-helicase"/>
    <property type="match status" value="1"/>
</dbReference>